<evidence type="ECO:0000313" key="2">
    <source>
        <dbReference type="EMBL" id="CAA9582559.1"/>
    </source>
</evidence>
<dbReference type="GO" id="GO:0032259">
    <property type="term" value="P:methylation"/>
    <property type="evidence" value="ECO:0007669"/>
    <property type="project" value="UniProtKB-KW"/>
</dbReference>
<feature type="compositionally biased region" description="Basic and acidic residues" evidence="1">
    <location>
        <begin position="131"/>
        <end position="141"/>
    </location>
</feature>
<name>A0A6J4VTG7_9BACT</name>
<feature type="compositionally biased region" description="Low complexity" evidence="1">
    <location>
        <begin position="1"/>
        <end position="26"/>
    </location>
</feature>
<dbReference type="EMBL" id="CADCWF010000355">
    <property type="protein sequence ID" value="CAA9582559.1"/>
    <property type="molecule type" value="Genomic_DNA"/>
</dbReference>
<protein>
    <submittedName>
        <fullName evidence="2">SAM-dependent methyltransferase</fullName>
    </submittedName>
</protein>
<feature type="non-terminal residue" evidence="2">
    <location>
        <position position="259"/>
    </location>
</feature>
<organism evidence="2">
    <name type="scientific">uncultured Thermomicrobiales bacterium</name>
    <dbReference type="NCBI Taxonomy" id="1645740"/>
    <lineage>
        <taxon>Bacteria</taxon>
        <taxon>Pseudomonadati</taxon>
        <taxon>Thermomicrobiota</taxon>
        <taxon>Thermomicrobia</taxon>
        <taxon>Thermomicrobiales</taxon>
        <taxon>environmental samples</taxon>
    </lineage>
</organism>
<accession>A0A6J4VTG7</accession>
<keyword evidence="2" id="KW-0808">Transferase</keyword>
<keyword evidence="2" id="KW-0489">Methyltransferase</keyword>
<reference evidence="2" key="1">
    <citation type="submission" date="2020-02" db="EMBL/GenBank/DDBJ databases">
        <authorList>
            <person name="Meier V. D."/>
        </authorList>
    </citation>
    <scope>NUCLEOTIDE SEQUENCE</scope>
    <source>
        <strain evidence="2">AVDCRST_MAG59</strain>
    </source>
</reference>
<feature type="region of interest" description="Disordered" evidence="1">
    <location>
        <begin position="1"/>
        <end position="200"/>
    </location>
</feature>
<evidence type="ECO:0000256" key="1">
    <source>
        <dbReference type="SAM" id="MobiDB-lite"/>
    </source>
</evidence>
<gene>
    <name evidence="2" type="ORF">AVDCRST_MAG59-4982</name>
</gene>
<proteinExistence type="predicted"/>
<dbReference type="AlphaFoldDB" id="A0A6J4VTG7"/>
<feature type="region of interest" description="Disordered" evidence="1">
    <location>
        <begin position="215"/>
        <end position="259"/>
    </location>
</feature>
<feature type="compositionally biased region" description="Basic and acidic residues" evidence="1">
    <location>
        <begin position="65"/>
        <end position="74"/>
    </location>
</feature>
<sequence>GRPDAPLLRPGRGLRPLPTRLPAGGRRPADDRLRPHPRLGRGRHRRRPRQPLAPLPGPRQSRGRGRAEPGDARGGRTPARRPSPLPRRRRPGRSNRVAEPQRRPRRRRPGVPLVRPSGGQGRVRPHPAAARPDRPRLERAAHGRHPVPGGVRVPPPGPRHGLRGGSPPGRGGRCRHRGLFRPSGFREGPVRQPPDVRPGWLDRAAPLLILRARGRTAGARGDARRSGGDLCPPPGGRADRIPLRHDRLRRAAAAGGRGM</sequence>
<feature type="non-terminal residue" evidence="2">
    <location>
        <position position="1"/>
    </location>
</feature>
<dbReference type="GO" id="GO:0008168">
    <property type="term" value="F:methyltransferase activity"/>
    <property type="evidence" value="ECO:0007669"/>
    <property type="project" value="UniProtKB-KW"/>
</dbReference>
<feature type="compositionally biased region" description="Basic residues" evidence="1">
    <location>
        <begin position="35"/>
        <end position="49"/>
    </location>
</feature>